<proteinExistence type="predicted"/>
<comment type="caution">
    <text evidence="3">The sequence shown here is derived from an EMBL/GenBank/DDBJ whole genome shotgun (WGS) entry which is preliminary data.</text>
</comment>
<reference evidence="3" key="1">
    <citation type="submission" date="2021-08" db="EMBL/GenBank/DDBJ databases">
        <title>Sphingopyxis panaciterrulae sp. nov., isolated from the surface water of the Yellow Sea.</title>
        <authorList>
            <person name="Gao Z."/>
            <person name="Zhang D."/>
            <person name="Zhang A."/>
        </authorList>
    </citation>
    <scope>NUCLEOTIDE SEQUENCE</scope>
    <source>
        <strain evidence="3">XHP0097</strain>
    </source>
</reference>
<dbReference type="Gene3D" id="1.10.40.110">
    <property type="match status" value="1"/>
</dbReference>
<dbReference type="Pfam" id="PF13462">
    <property type="entry name" value="Thioredoxin_4"/>
    <property type="match status" value="1"/>
</dbReference>
<accession>A0ABS7MEG4</accession>
<gene>
    <name evidence="3" type="ORF">K5P26_08420</name>
</gene>
<evidence type="ECO:0000256" key="1">
    <source>
        <dbReference type="SAM" id="SignalP"/>
    </source>
</evidence>
<evidence type="ECO:0000259" key="2">
    <source>
        <dbReference type="Pfam" id="PF13462"/>
    </source>
</evidence>
<dbReference type="SUPFAM" id="SSF52833">
    <property type="entry name" value="Thioredoxin-like"/>
    <property type="match status" value="1"/>
</dbReference>
<dbReference type="RefSeq" id="WP_201928695.1">
    <property type="nucleotide sequence ID" value="NZ_JAERPO010000002.1"/>
</dbReference>
<dbReference type="InterPro" id="IPR012336">
    <property type="entry name" value="Thioredoxin-like_fold"/>
</dbReference>
<dbReference type="Gene3D" id="3.40.30.10">
    <property type="entry name" value="Glutaredoxin"/>
    <property type="match status" value="1"/>
</dbReference>
<organism evidence="3 4">
    <name type="scientific">Sphingopyxis jiangsuensis</name>
    <dbReference type="NCBI Taxonomy" id="2871171"/>
    <lineage>
        <taxon>Bacteria</taxon>
        <taxon>Pseudomonadati</taxon>
        <taxon>Pseudomonadota</taxon>
        <taxon>Alphaproteobacteria</taxon>
        <taxon>Sphingomonadales</taxon>
        <taxon>Sphingomonadaceae</taxon>
        <taxon>Sphingopyxis</taxon>
    </lineage>
</organism>
<dbReference type="EMBL" id="JAILXK010000002">
    <property type="protein sequence ID" value="MBY4637157.1"/>
    <property type="molecule type" value="Genomic_DNA"/>
</dbReference>
<protein>
    <submittedName>
        <fullName evidence="3">DsbA family protein</fullName>
    </submittedName>
</protein>
<keyword evidence="1" id="KW-0732">Signal</keyword>
<evidence type="ECO:0000313" key="3">
    <source>
        <dbReference type="EMBL" id="MBY4637157.1"/>
    </source>
</evidence>
<feature type="signal peptide" evidence="1">
    <location>
        <begin position="1"/>
        <end position="23"/>
    </location>
</feature>
<keyword evidence="4" id="KW-1185">Reference proteome</keyword>
<feature type="domain" description="Thioredoxin-like fold" evidence="2">
    <location>
        <begin position="47"/>
        <end position="231"/>
    </location>
</feature>
<name>A0ABS7MEG4_9SPHN</name>
<evidence type="ECO:0000313" key="4">
    <source>
        <dbReference type="Proteomes" id="UP001166571"/>
    </source>
</evidence>
<dbReference type="Proteomes" id="UP001166571">
    <property type="component" value="Unassembled WGS sequence"/>
</dbReference>
<sequence length="238" mass="24974">MTARTHRIARRAALALFSGGALALLTAVTPAKPLNWSATVSVSPIGAHIVGNPAAKVRLVEYLSYTCGTCGEFERAGGAPLKAQYVDPGLVAVEYRNFVRDPVDMTAALLGRCGGPKAFAGNHRAILAAQPDWLAKVQKATDAQVQSWYQGSVSARARKISADTGLRALIAARGLSPAQIDACLDSEVAQAELAGMTNVGRNADHVHGTPTFFINGREAGVVDWPSLKTRLDAALNGS</sequence>
<feature type="chain" id="PRO_5046544877" evidence="1">
    <location>
        <begin position="24"/>
        <end position="238"/>
    </location>
</feature>
<dbReference type="InterPro" id="IPR036249">
    <property type="entry name" value="Thioredoxin-like_sf"/>
</dbReference>